<evidence type="ECO:0000259" key="1">
    <source>
        <dbReference type="Pfam" id="PF15648"/>
    </source>
</evidence>
<keyword evidence="2" id="KW-0456">Lyase</keyword>
<organism evidence="2">
    <name type="scientific">plant metagenome</name>
    <dbReference type="NCBI Taxonomy" id="1297885"/>
    <lineage>
        <taxon>unclassified sequences</taxon>
        <taxon>metagenomes</taxon>
        <taxon>organismal metagenomes</taxon>
    </lineage>
</organism>
<dbReference type="EMBL" id="CAADID010000003">
    <property type="protein sequence ID" value="VFR58099.1"/>
    <property type="molecule type" value="Genomic_DNA"/>
</dbReference>
<accession>A0A484S9Y7</accession>
<sequence length="119" mass="13695">MNWGGYTYQARITGFPFDTMGCRWSDEWLWMGVHFDGFVATECLLQEAKGRYDQFVDSNGKVHGWFAGYEELEVEASRQAGVIHQSLPARLRWYFQTPKMMGAMAPLLAALKIETMYVP</sequence>
<protein>
    <submittedName>
        <fullName evidence="2">2C-methyl-D-erythritol 2,4-cyclodiphosphate synthase</fullName>
        <ecNumber evidence="2">4.6.1.12</ecNumber>
    </submittedName>
</protein>
<name>A0A484S9Y7_9ZZZZ</name>
<dbReference type="InterPro" id="IPR028904">
    <property type="entry name" value="Tox-REase-5_dom"/>
</dbReference>
<dbReference type="Pfam" id="PF15648">
    <property type="entry name" value="Tox-REase-5"/>
    <property type="match status" value="1"/>
</dbReference>
<dbReference type="EC" id="4.6.1.12" evidence="2"/>
<evidence type="ECO:0000313" key="2">
    <source>
        <dbReference type="EMBL" id="VFR58099.1"/>
    </source>
</evidence>
<feature type="domain" description="Tox-REase-5" evidence="1">
    <location>
        <begin position="6"/>
        <end position="97"/>
    </location>
</feature>
<reference evidence="2" key="1">
    <citation type="submission" date="2019-03" db="EMBL/GenBank/DDBJ databases">
        <authorList>
            <person name="Danneels B."/>
        </authorList>
    </citation>
    <scope>NUCLEOTIDE SEQUENCE</scope>
</reference>
<dbReference type="GO" id="GO:0008685">
    <property type="term" value="F:2-C-methyl-D-erythritol 2,4-cyclodiphosphate synthase activity"/>
    <property type="evidence" value="ECO:0007669"/>
    <property type="project" value="UniProtKB-EC"/>
</dbReference>
<proteinExistence type="predicted"/>
<dbReference type="AlphaFoldDB" id="A0A484S9Y7"/>
<gene>
    <name evidence="2" type="ORF">ANT3_1622</name>
</gene>